<gene>
    <name evidence="1" type="ORF">CERSUDRAFT_59490</name>
</gene>
<accession>M2QZ11</accession>
<dbReference type="InterPro" id="IPR043502">
    <property type="entry name" value="DNA/RNA_pol_sf"/>
</dbReference>
<protein>
    <submittedName>
        <fullName evidence="1">Uncharacterized protein</fullName>
    </submittedName>
</protein>
<dbReference type="STRING" id="914234.M2QZ11"/>
<dbReference type="OrthoDB" id="5599163at2759"/>
<dbReference type="AlphaFoldDB" id="M2QZ11"/>
<dbReference type="Proteomes" id="UP000016930">
    <property type="component" value="Unassembled WGS sequence"/>
</dbReference>
<feature type="non-terminal residue" evidence="1">
    <location>
        <position position="1"/>
    </location>
</feature>
<dbReference type="HOGENOM" id="CLU_1869988_0_0_1"/>
<evidence type="ECO:0000313" key="1">
    <source>
        <dbReference type="EMBL" id="EMD31766.1"/>
    </source>
</evidence>
<name>M2QZ11_CERS8</name>
<evidence type="ECO:0000313" key="2">
    <source>
        <dbReference type="Proteomes" id="UP000016930"/>
    </source>
</evidence>
<keyword evidence="2" id="KW-1185">Reference proteome</keyword>
<proteinExistence type="predicted"/>
<organism evidence="1 2">
    <name type="scientific">Ceriporiopsis subvermispora (strain B)</name>
    <name type="common">White-rot fungus</name>
    <name type="synonym">Gelatoporia subvermispora</name>
    <dbReference type="NCBI Taxonomy" id="914234"/>
    <lineage>
        <taxon>Eukaryota</taxon>
        <taxon>Fungi</taxon>
        <taxon>Dikarya</taxon>
        <taxon>Basidiomycota</taxon>
        <taxon>Agaricomycotina</taxon>
        <taxon>Agaricomycetes</taxon>
        <taxon>Polyporales</taxon>
        <taxon>Gelatoporiaceae</taxon>
        <taxon>Gelatoporia</taxon>
    </lineage>
</organism>
<reference evidence="1 2" key="1">
    <citation type="journal article" date="2012" name="Proc. Natl. Acad. Sci. U.S.A.">
        <title>Comparative genomics of Ceriporiopsis subvermispora and Phanerochaete chrysosporium provide insight into selective ligninolysis.</title>
        <authorList>
            <person name="Fernandez-Fueyo E."/>
            <person name="Ruiz-Duenas F.J."/>
            <person name="Ferreira P."/>
            <person name="Floudas D."/>
            <person name="Hibbett D.S."/>
            <person name="Canessa P."/>
            <person name="Larrondo L.F."/>
            <person name="James T.Y."/>
            <person name="Seelenfreund D."/>
            <person name="Lobos S."/>
            <person name="Polanco R."/>
            <person name="Tello M."/>
            <person name="Honda Y."/>
            <person name="Watanabe T."/>
            <person name="Watanabe T."/>
            <person name="Ryu J.S."/>
            <person name="Kubicek C.P."/>
            <person name="Schmoll M."/>
            <person name="Gaskell J."/>
            <person name="Hammel K.E."/>
            <person name="St John F.J."/>
            <person name="Vanden Wymelenberg A."/>
            <person name="Sabat G."/>
            <person name="Splinter BonDurant S."/>
            <person name="Syed K."/>
            <person name="Yadav J.S."/>
            <person name="Doddapaneni H."/>
            <person name="Subramanian V."/>
            <person name="Lavin J.L."/>
            <person name="Oguiza J.A."/>
            <person name="Perez G."/>
            <person name="Pisabarro A.G."/>
            <person name="Ramirez L."/>
            <person name="Santoyo F."/>
            <person name="Master E."/>
            <person name="Coutinho P.M."/>
            <person name="Henrissat B."/>
            <person name="Lombard V."/>
            <person name="Magnuson J.K."/>
            <person name="Kuees U."/>
            <person name="Hori C."/>
            <person name="Igarashi K."/>
            <person name="Samejima M."/>
            <person name="Held B.W."/>
            <person name="Barry K.W."/>
            <person name="LaButti K.M."/>
            <person name="Lapidus A."/>
            <person name="Lindquist E.A."/>
            <person name="Lucas S.M."/>
            <person name="Riley R."/>
            <person name="Salamov A.A."/>
            <person name="Hoffmeister D."/>
            <person name="Schwenk D."/>
            <person name="Hadar Y."/>
            <person name="Yarden O."/>
            <person name="de Vries R.P."/>
            <person name="Wiebenga A."/>
            <person name="Stenlid J."/>
            <person name="Eastwood D."/>
            <person name="Grigoriev I.V."/>
            <person name="Berka R.M."/>
            <person name="Blanchette R.A."/>
            <person name="Kersten P."/>
            <person name="Martinez A.T."/>
            <person name="Vicuna R."/>
            <person name="Cullen D."/>
        </authorList>
    </citation>
    <scope>NUCLEOTIDE SEQUENCE [LARGE SCALE GENOMIC DNA]</scope>
    <source>
        <strain evidence="1 2">B</strain>
    </source>
</reference>
<dbReference type="EMBL" id="KB445815">
    <property type="protein sequence ID" value="EMD31766.1"/>
    <property type="molecule type" value="Genomic_DNA"/>
</dbReference>
<dbReference type="SUPFAM" id="SSF56672">
    <property type="entry name" value="DNA/RNA polymerases"/>
    <property type="match status" value="1"/>
</dbReference>
<sequence>FLWPKEVKLFHHILKLDNHTLAFLDEEKGTLWENDFLPHIFFYACVPLILDSFLESFVGCQSYVVFDVFWGFDMHKVYPMSKDLTAFLTPLRLLCITPIIRYTKLLAEFQNCMAFILKKKILRTANVFIDNLPIKGP</sequence>